<dbReference type="OrthoDB" id="10524252at2759"/>
<proteinExistence type="predicted"/>
<reference evidence="2" key="1">
    <citation type="submission" date="2020-12" db="UniProtKB">
        <authorList>
            <consortium name="WormBaseParasite"/>
        </authorList>
    </citation>
    <scope>IDENTIFICATION</scope>
    <source>
        <strain evidence="2">MHco3</strain>
    </source>
</reference>
<protein>
    <submittedName>
        <fullName evidence="2">Transposase</fullName>
    </submittedName>
</protein>
<accession>A0A7I4XUC7</accession>
<sequence length="209" mass="25167">MRRRSNWPAENQRLRIERPLRDLVTAMTWEKHLRERHRERRLHLDKKVWLELLRWKDVEQFLDSEPKLKGYGFQKNEIAVKRQLLAADPEHSFISRYVLKQFDTGNRVQKWADLGYNACEEMGRRCARSTTMIRNTSTGICVGADFKDFNACHRLRDMANDYRLMTENSSNMWYRKGSEPRAVQDWQRCCRWLEKAANNCWKMVGAKRR</sequence>
<keyword evidence="1" id="KW-1185">Reference proteome</keyword>
<evidence type="ECO:0000313" key="1">
    <source>
        <dbReference type="Proteomes" id="UP000025227"/>
    </source>
</evidence>
<dbReference type="OMA" id="RCARSTT"/>
<dbReference type="AlphaFoldDB" id="A0A7I4XUC7"/>
<dbReference type="Proteomes" id="UP000025227">
    <property type="component" value="Unplaced"/>
</dbReference>
<name>A0A7I4XUC7_HAECO</name>
<dbReference type="WBParaSite" id="HCON_00012160-00001">
    <property type="protein sequence ID" value="HCON_00012160-00001"/>
    <property type="gene ID" value="HCON_00012160"/>
</dbReference>
<evidence type="ECO:0000313" key="2">
    <source>
        <dbReference type="WBParaSite" id="HCON_00012160-00001"/>
    </source>
</evidence>
<organism evidence="1 2">
    <name type="scientific">Haemonchus contortus</name>
    <name type="common">Barber pole worm</name>
    <dbReference type="NCBI Taxonomy" id="6289"/>
    <lineage>
        <taxon>Eukaryota</taxon>
        <taxon>Metazoa</taxon>
        <taxon>Ecdysozoa</taxon>
        <taxon>Nematoda</taxon>
        <taxon>Chromadorea</taxon>
        <taxon>Rhabditida</taxon>
        <taxon>Rhabditina</taxon>
        <taxon>Rhabditomorpha</taxon>
        <taxon>Strongyloidea</taxon>
        <taxon>Trichostrongylidae</taxon>
        <taxon>Haemonchus</taxon>
    </lineage>
</organism>